<dbReference type="AlphaFoldDB" id="A0AAU9BMN0"/>
<gene>
    <name evidence="1" type="ORF">OIPHN260_04870</name>
</gene>
<evidence type="ECO:0000313" key="2">
    <source>
        <dbReference type="Proteomes" id="UP000595858"/>
    </source>
</evidence>
<dbReference type="EMBL" id="AP023447">
    <property type="protein sequence ID" value="BCL40985.1"/>
    <property type="molecule type" value="Genomic_DNA"/>
</dbReference>
<proteinExistence type="predicted"/>
<accession>A0AAU9BMN0</accession>
<dbReference type="Proteomes" id="UP000595858">
    <property type="component" value="Chromosome"/>
</dbReference>
<name>A0AAU9BMN0_9ENTR</name>
<sequence length="47" mass="5137">MSVVAKNTDSDTDAYGLLWAPVVISGNRIPEKNELSLQVRGEVFCRG</sequence>
<evidence type="ECO:0000313" key="1">
    <source>
        <dbReference type="EMBL" id="BCL40985.1"/>
    </source>
</evidence>
<protein>
    <submittedName>
        <fullName evidence="1">Uncharacterized protein</fullName>
    </submittedName>
</protein>
<organism evidence="1 2">
    <name type="scientific">Enterobacter roggenkampii</name>
    <dbReference type="NCBI Taxonomy" id="1812935"/>
    <lineage>
        <taxon>Bacteria</taxon>
        <taxon>Pseudomonadati</taxon>
        <taxon>Pseudomonadota</taxon>
        <taxon>Gammaproteobacteria</taxon>
        <taxon>Enterobacterales</taxon>
        <taxon>Enterobacteriaceae</taxon>
        <taxon>Enterobacter</taxon>
        <taxon>Enterobacter cloacae complex</taxon>
    </lineage>
</organism>
<reference evidence="1" key="1">
    <citation type="journal article" date="2020" name="J Glob Antimicrob Resist">
        <title>Genomic characterization of clinical Enterobacter roggenkampii co-harboring blaIMP-1- and blaGES-5-encoding IncP6 and mcr-9-encoding IncHI2 plasmids isolated in Japan.</title>
        <authorList>
            <person name="Umeda K."/>
            <person name="Nakamura H."/>
            <person name="Fukuda A."/>
            <person name="Matsumoto Y."/>
            <person name="Motooka D."/>
            <person name="Nakamura S."/>
            <person name="Yasui Y."/>
            <person name="Yoshida H."/>
            <person name="Kawahara R."/>
        </authorList>
    </citation>
    <scope>NUCLEOTIDE SEQUENCE</scope>
    <source>
        <strain evidence="1">OIPH-N260</strain>
    </source>
</reference>